<dbReference type="Proteomes" id="UP001432322">
    <property type="component" value="Unassembled WGS sequence"/>
</dbReference>
<feature type="domain" description="C2H2-type" evidence="3">
    <location>
        <begin position="756"/>
        <end position="779"/>
    </location>
</feature>
<feature type="domain" description="C2H2-type" evidence="3">
    <location>
        <begin position="719"/>
        <end position="747"/>
    </location>
</feature>
<reference evidence="4" key="1">
    <citation type="submission" date="2023-10" db="EMBL/GenBank/DDBJ databases">
        <title>Genome assembly of Pristionchus species.</title>
        <authorList>
            <person name="Yoshida K."/>
            <person name="Sommer R.J."/>
        </authorList>
    </citation>
    <scope>NUCLEOTIDE SEQUENCE</scope>
    <source>
        <strain evidence="4">RS5133</strain>
    </source>
</reference>
<dbReference type="GO" id="GO:0008270">
    <property type="term" value="F:zinc ion binding"/>
    <property type="evidence" value="ECO:0007669"/>
    <property type="project" value="UniProtKB-KW"/>
</dbReference>
<feature type="compositionally biased region" description="Basic and acidic residues" evidence="2">
    <location>
        <begin position="979"/>
        <end position="988"/>
    </location>
</feature>
<dbReference type="AlphaFoldDB" id="A0AAV5WEN9"/>
<feature type="domain" description="C2H2-type" evidence="3">
    <location>
        <begin position="419"/>
        <end position="442"/>
    </location>
</feature>
<dbReference type="PROSITE" id="PS00028">
    <property type="entry name" value="ZINC_FINGER_C2H2_1"/>
    <property type="match status" value="6"/>
</dbReference>
<dbReference type="SUPFAM" id="SSF57667">
    <property type="entry name" value="beta-beta-alpha zinc fingers"/>
    <property type="match status" value="2"/>
</dbReference>
<dbReference type="InterPro" id="IPR013087">
    <property type="entry name" value="Znf_C2H2_type"/>
</dbReference>
<keyword evidence="1" id="KW-0862">Zinc</keyword>
<feature type="non-terminal residue" evidence="4">
    <location>
        <position position="1"/>
    </location>
</feature>
<keyword evidence="5" id="KW-1185">Reference proteome</keyword>
<dbReference type="Gene3D" id="3.30.160.60">
    <property type="entry name" value="Classic Zinc Finger"/>
    <property type="match status" value="3"/>
</dbReference>
<evidence type="ECO:0000256" key="1">
    <source>
        <dbReference type="PROSITE-ProRule" id="PRU00042"/>
    </source>
</evidence>
<name>A0AAV5WEN9_9BILA</name>
<gene>
    <name evidence="4" type="ORF">PFISCL1PPCAC_20232</name>
</gene>
<feature type="compositionally biased region" description="Basic and acidic residues" evidence="2">
    <location>
        <begin position="1032"/>
        <end position="1044"/>
    </location>
</feature>
<feature type="domain" description="C2H2-type" evidence="3">
    <location>
        <begin position="456"/>
        <end position="484"/>
    </location>
</feature>
<evidence type="ECO:0000313" key="5">
    <source>
        <dbReference type="Proteomes" id="UP001432322"/>
    </source>
</evidence>
<evidence type="ECO:0000259" key="3">
    <source>
        <dbReference type="PROSITE" id="PS50157"/>
    </source>
</evidence>
<dbReference type="PROSITE" id="PS50157">
    <property type="entry name" value="ZINC_FINGER_C2H2_2"/>
    <property type="match status" value="6"/>
</dbReference>
<feature type="compositionally biased region" description="Acidic residues" evidence="2">
    <location>
        <begin position="631"/>
        <end position="666"/>
    </location>
</feature>
<dbReference type="Pfam" id="PF00096">
    <property type="entry name" value="zf-C2H2"/>
    <property type="match status" value="3"/>
</dbReference>
<dbReference type="InterPro" id="IPR052797">
    <property type="entry name" value="RegFact_GeneExpr_CellDeath"/>
</dbReference>
<evidence type="ECO:0000256" key="2">
    <source>
        <dbReference type="SAM" id="MobiDB-lite"/>
    </source>
</evidence>
<dbReference type="SMART" id="SM00355">
    <property type="entry name" value="ZnF_C2H2"/>
    <property type="match status" value="8"/>
</dbReference>
<comment type="caution">
    <text evidence="4">The sequence shown here is derived from an EMBL/GenBank/DDBJ whole genome shotgun (WGS) entry which is preliminary data.</text>
</comment>
<feature type="domain" description="C2H2-type" evidence="3">
    <location>
        <begin position="208"/>
        <end position="236"/>
    </location>
</feature>
<sequence>ISVQSGRIFDIRCDVLTLPVDSLFNPHRSDITSRAGSPFQDELESLRASLLADHQFPLQGVVVQHTQRTGGVSNWKGLLLVHCPQLECPSSPSEEELTLIRRSYEKVFDGAAFHHYESITLTLPYHDDTECDRESIIRSVLTAMLNKIPGSGMREVILTDSSESVLESISLLMGGQKILSVKSVEETNDITHKMGSSGDKRSSFPGEKRCALCLRGFTTISSLNRHLRKLHGIDTSQGNAGYVLYPPSDGLDASLSSLVNEKSLIAPHLNLSTTTEDEDGPSTSSSRVPTIKYCDKCDKHFCSQSTLNRHLRNVHGVHTSKCDSSVLPIPSSSSIVDSIASLINGTLPFPIDVDTKEVNGMVEVKEEEEEYDDDHEPFSIEYGDNKESIALMDTTGAAGMEALVGKETIDGEFVDLDELRCSLCSKEFSHQSTLNRHLRNIHNVTTIRKEQPMMCTACSFCGEIFRSRTLARRHRREKHSVESRIYRGGTACCIEGCAWAGHTHRELVTHAQSRHSSPSSPFQWESRTFDTKEEFDRWINELYSQGQAWYSRSSKIVDGVKQEYRYCHLEMSKGRKEPENRQRIKKSKKSQMHCTSYIKMLTHPDGSISVEFCLDHIGHSIDCKDRPNPSGEDEGEGEEMGESSEEEEEGEEDEMDEIKEEEEDMDARENGETSNIQAPGGNRKALLQPSSSSGAVKSINNVPSPSSYDPSLHSAKSLRKCHLCDRRYSCNSTLNRHLREIHKQDLPKMGMDSIYTACSECGEIFASQSKMRAHRMVAHPLAAGLKMCCPIENCDWIGLNHRDLIKHARVSHYTNKSRYLWESRIFKSKEEFDEWLEGLKRRGVHFYIRRSEKKRCTVNRCCRFEVNRQPLNASLRQRIRTTRKTVCSCTCYLTTNTREDGSVFAGYCLDHLGHTVEIDNRGKEGSSEYEEVGDIEEEEEEEGESEQEESMKATAKEEPENGASLNGKYEEDEVEEEHEQNNDEAKQRLDQALNRLREGAMRLRTSDEMDRLISYLNCAFVATGLQSSMNGGEEKGETVKRKNEATNGVRSNKRPRRHQ</sequence>
<dbReference type="PANTHER" id="PTHR33936:SF22">
    <property type="entry name" value="C2H2-TYPE DOMAIN-CONTAINING PROTEIN"/>
    <property type="match status" value="1"/>
</dbReference>
<dbReference type="EMBL" id="BTSY01000005">
    <property type="protein sequence ID" value="GMT28935.1"/>
    <property type="molecule type" value="Genomic_DNA"/>
</dbReference>
<dbReference type="PANTHER" id="PTHR33936">
    <property type="entry name" value="PROTEIN CBG17840"/>
    <property type="match status" value="1"/>
</dbReference>
<feature type="compositionally biased region" description="Polar residues" evidence="2">
    <location>
        <begin position="688"/>
        <end position="709"/>
    </location>
</feature>
<keyword evidence="1" id="KW-0863">Zinc-finger</keyword>
<proteinExistence type="predicted"/>
<feature type="compositionally biased region" description="Acidic residues" evidence="2">
    <location>
        <begin position="927"/>
        <end position="948"/>
    </location>
</feature>
<organism evidence="4 5">
    <name type="scientific">Pristionchus fissidentatus</name>
    <dbReference type="NCBI Taxonomy" id="1538716"/>
    <lineage>
        <taxon>Eukaryota</taxon>
        <taxon>Metazoa</taxon>
        <taxon>Ecdysozoa</taxon>
        <taxon>Nematoda</taxon>
        <taxon>Chromadorea</taxon>
        <taxon>Rhabditida</taxon>
        <taxon>Rhabditina</taxon>
        <taxon>Diplogasteromorpha</taxon>
        <taxon>Diplogasteroidea</taxon>
        <taxon>Neodiplogasteridae</taxon>
        <taxon>Pristionchus</taxon>
    </lineage>
</organism>
<dbReference type="InterPro" id="IPR036236">
    <property type="entry name" value="Znf_C2H2_sf"/>
</dbReference>
<feature type="region of interest" description="Disordered" evidence="2">
    <location>
        <begin position="620"/>
        <end position="711"/>
    </location>
</feature>
<feature type="region of interest" description="Disordered" evidence="2">
    <location>
        <begin position="919"/>
        <end position="988"/>
    </location>
</feature>
<accession>A0AAV5WEN9</accession>
<feature type="region of interest" description="Disordered" evidence="2">
    <location>
        <begin position="1027"/>
        <end position="1059"/>
    </location>
</feature>
<protein>
    <recommendedName>
        <fullName evidence="3">C2H2-type domain-containing protein</fullName>
    </recommendedName>
</protein>
<keyword evidence="1" id="KW-0479">Metal-binding</keyword>
<feature type="domain" description="C2H2-type" evidence="3">
    <location>
        <begin position="292"/>
        <end position="323"/>
    </location>
</feature>
<feature type="compositionally biased region" description="Basic and acidic residues" evidence="2">
    <location>
        <begin position="949"/>
        <end position="959"/>
    </location>
</feature>
<evidence type="ECO:0000313" key="4">
    <source>
        <dbReference type="EMBL" id="GMT28935.1"/>
    </source>
</evidence>